<proteinExistence type="predicted"/>
<gene>
    <name evidence="1" type="ORF">AB0H72_04070</name>
</gene>
<keyword evidence="1" id="KW-0489">Methyltransferase</keyword>
<dbReference type="Gene3D" id="3.40.50.150">
    <property type="entry name" value="Vaccinia Virus protein VP39"/>
    <property type="match status" value="1"/>
</dbReference>
<keyword evidence="2" id="KW-1185">Reference proteome</keyword>
<keyword evidence="1" id="KW-0808">Transferase</keyword>
<accession>A0ABV3F2C2</accession>
<organism evidence="1 2">
    <name type="scientific">Nocardia fusca</name>
    <dbReference type="NCBI Taxonomy" id="941183"/>
    <lineage>
        <taxon>Bacteria</taxon>
        <taxon>Bacillati</taxon>
        <taxon>Actinomycetota</taxon>
        <taxon>Actinomycetes</taxon>
        <taxon>Mycobacteriales</taxon>
        <taxon>Nocardiaceae</taxon>
        <taxon>Nocardia</taxon>
    </lineage>
</organism>
<evidence type="ECO:0000313" key="2">
    <source>
        <dbReference type="Proteomes" id="UP001551658"/>
    </source>
</evidence>
<comment type="caution">
    <text evidence="1">The sequence shown here is derived from an EMBL/GenBank/DDBJ whole genome shotgun (WGS) entry which is preliminary data.</text>
</comment>
<dbReference type="EMBL" id="JBFAIH010000002">
    <property type="protein sequence ID" value="MEV0361859.1"/>
    <property type="molecule type" value="Genomic_DNA"/>
</dbReference>
<dbReference type="RefSeq" id="WP_357973398.1">
    <property type="nucleotide sequence ID" value="NZ_JBFAIH010000002.1"/>
</dbReference>
<dbReference type="GO" id="GO:0032259">
    <property type="term" value="P:methylation"/>
    <property type="evidence" value="ECO:0007669"/>
    <property type="project" value="UniProtKB-KW"/>
</dbReference>
<sequence length="275" mass="29979">MPGHIAILLLQIKTRSESIIRDSAALYHCGLHRISTGVAGIGTSVPRLDSDIASAVDRNNRTIEAYDRNIAEYLAETPSTVDPDPEYHSPGGWLHVYAESLKLRAAQSGQPPRVLDLASGPRPRDGRVYRDYGFDVTLSDASARSVEKLRESGFDARKINMITDDFGGPWDGISINGGVPHLSDDELDKVVEKSAASLSDGGILAYNFKLADAVELIGHQRILNKGAEKDYYLRSAEALEPWELSHGLFPLMAPAGYSSGGTHRWASKVLVKLQL</sequence>
<dbReference type="GO" id="GO:0008168">
    <property type="term" value="F:methyltransferase activity"/>
    <property type="evidence" value="ECO:0007669"/>
    <property type="project" value="UniProtKB-KW"/>
</dbReference>
<dbReference type="SUPFAM" id="SSF53335">
    <property type="entry name" value="S-adenosyl-L-methionine-dependent methyltransferases"/>
    <property type="match status" value="1"/>
</dbReference>
<name>A0ABV3F2C2_9NOCA</name>
<protein>
    <submittedName>
        <fullName evidence="1">Class I SAM-dependent methyltransferase</fullName>
        <ecNumber evidence="1">2.1.-.-</ecNumber>
    </submittedName>
</protein>
<reference evidence="1 2" key="1">
    <citation type="submission" date="2024-06" db="EMBL/GenBank/DDBJ databases">
        <title>The Natural Products Discovery Center: Release of the First 8490 Sequenced Strains for Exploring Actinobacteria Biosynthetic Diversity.</title>
        <authorList>
            <person name="Kalkreuter E."/>
            <person name="Kautsar S.A."/>
            <person name="Yang D."/>
            <person name="Bader C.D."/>
            <person name="Teijaro C.N."/>
            <person name="Fluegel L."/>
            <person name="Davis C.M."/>
            <person name="Simpson J.R."/>
            <person name="Lauterbach L."/>
            <person name="Steele A.D."/>
            <person name="Gui C."/>
            <person name="Meng S."/>
            <person name="Li G."/>
            <person name="Viehrig K."/>
            <person name="Ye F."/>
            <person name="Su P."/>
            <person name="Kiefer A.F."/>
            <person name="Nichols A."/>
            <person name="Cepeda A.J."/>
            <person name="Yan W."/>
            <person name="Fan B."/>
            <person name="Jiang Y."/>
            <person name="Adhikari A."/>
            <person name="Zheng C.-J."/>
            <person name="Schuster L."/>
            <person name="Cowan T.M."/>
            <person name="Smanski M.J."/>
            <person name="Chevrette M.G."/>
            <person name="De Carvalho L.P.S."/>
            <person name="Shen B."/>
        </authorList>
    </citation>
    <scope>NUCLEOTIDE SEQUENCE [LARGE SCALE GENOMIC DNA]</scope>
    <source>
        <strain evidence="1 2">NPDC050671</strain>
    </source>
</reference>
<dbReference type="EC" id="2.1.-.-" evidence="1"/>
<evidence type="ECO:0000313" key="1">
    <source>
        <dbReference type="EMBL" id="MEV0361859.1"/>
    </source>
</evidence>
<dbReference type="Proteomes" id="UP001551658">
    <property type="component" value="Unassembled WGS sequence"/>
</dbReference>
<dbReference type="InterPro" id="IPR029063">
    <property type="entry name" value="SAM-dependent_MTases_sf"/>
</dbReference>